<keyword evidence="6" id="KW-0805">Transcription regulation</keyword>
<gene>
    <name evidence="11" type="ORF">BINO364_LOCUS15172</name>
</gene>
<dbReference type="Pfam" id="PF12756">
    <property type="entry name" value="zf-C2H2_2"/>
    <property type="match status" value="1"/>
</dbReference>
<feature type="domain" description="C2H2-type" evidence="10">
    <location>
        <begin position="292"/>
        <end position="315"/>
    </location>
</feature>
<name>A0A8J9V101_9NEOP</name>
<dbReference type="SUPFAM" id="SSF57667">
    <property type="entry name" value="beta-beta-alpha zinc fingers"/>
    <property type="match status" value="2"/>
</dbReference>
<keyword evidence="7" id="KW-0804">Transcription</keyword>
<feature type="domain" description="C2H2-type" evidence="10">
    <location>
        <begin position="123"/>
        <end position="150"/>
    </location>
</feature>
<evidence type="ECO:0000256" key="2">
    <source>
        <dbReference type="ARBA" id="ARBA00022723"/>
    </source>
</evidence>
<keyword evidence="4 9" id="KW-0863">Zinc-finger</keyword>
<keyword evidence="5" id="KW-0862">Zinc</keyword>
<evidence type="ECO:0000256" key="3">
    <source>
        <dbReference type="ARBA" id="ARBA00022737"/>
    </source>
</evidence>
<dbReference type="AlphaFoldDB" id="A0A8J9V101"/>
<dbReference type="PROSITE" id="PS00028">
    <property type="entry name" value="ZINC_FINGER_C2H2_1"/>
    <property type="match status" value="9"/>
</dbReference>
<proteinExistence type="predicted"/>
<comment type="subcellular location">
    <subcellularLocation>
        <location evidence="1">Nucleus</location>
    </subcellularLocation>
</comment>
<evidence type="ECO:0000256" key="9">
    <source>
        <dbReference type="PROSITE-ProRule" id="PRU00042"/>
    </source>
</evidence>
<evidence type="ECO:0000256" key="8">
    <source>
        <dbReference type="ARBA" id="ARBA00023242"/>
    </source>
</evidence>
<feature type="domain" description="C2H2-type" evidence="10">
    <location>
        <begin position="149"/>
        <end position="176"/>
    </location>
</feature>
<dbReference type="FunFam" id="3.30.160.60:FF:000100">
    <property type="entry name" value="Zinc finger 45-like"/>
    <property type="match status" value="1"/>
</dbReference>
<evidence type="ECO:0000313" key="11">
    <source>
        <dbReference type="EMBL" id="CAH0730161.1"/>
    </source>
</evidence>
<feature type="domain" description="C2H2-type" evidence="10">
    <location>
        <begin position="264"/>
        <end position="291"/>
    </location>
</feature>
<dbReference type="GO" id="GO:0008270">
    <property type="term" value="F:zinc ion binding"/>
    <property type="evidence" value="ECO:0007669"/>
    <property type="project" value="UniProtKB-KW"/>
</dbReference>
<sequence length="327" mass="38680">MTILERKNAATFLQYTTVRPFIFMGSSFKCFYCLQYYWDLANLMEHTSTHDVPNRDAILDKYVHKGKRTVQVDISQLKCRLCNQKFPNLEKIREHLKMEHKKRFFSASNGMTEYIMEVANGCFVCHICNENFNAFRYLNSHMNRHVGKVVCESCGAGFFNQYLLIKHKETHLNTTINCQLCEKVFIRKGQLRYHMEIVHRGKQRVKLKKCALCTETFKEHYSKLVHMKNIHGVSQMFSCYICKNNFKSRRALTAHTTETHTEKFKCEICCRCFSIESKLKQHIRAHTREKNFTCPICQNSYVQKKSMREHMKKSHRVHPDGLATNNF</sequence>
<dbReference type="InterPro" id="IPR036236">
    <property type="entry name" value="Znf_C2H2_sf"/>
</dbReference>
<feature type="domain" description="C2H2-type" evidence="10">
    <location>
        <begin position="176"/>
        <end position="204"/>
    </location>
</feature>
<dbReference type="PROSITE" id="PS50157">
    <property type="entry name" value="ZINC_FINGER_C2H2_2"/>
    <property type="match status" value="6"/>
</dbReference>
<protein>
    <recommendedName>
        <fullName evidence="10">C2H2-type domain-containing protein</fullName>
    </recommendedName>
</protein>
<feature type="non-terminal residue" evidence="11">
    <location>
        <position position="327"/>
    </location>
</feature>
<keyword evidence="12" id="KW-1185">Reference proteome</keyword>
<dbReference type="GO" id="GO:0000978">
    <property type="term" value="F:RNA polymerase II cis-regulatory region sequence-specific DNA binding"/>
    <property type="evidence" value="ECO:0007669"/>
    <property type="project" value="TreeGrafter"/>
</dbReference>
<evidence type="ECO:0000256" key="7">
    <source>
        <dbReference type="ARBA" id="ARBA00023163"/>
    </source>
</evidence>
<evidence type="ECO:0000256" key="6">
    <source>
        <dbReference type="ARBA" id="ARBA00023015"/>
    </source>
</evidence>
<dbReference type="Pfam" id="PF00096">
    <property type="entry name" value="zf-C2H2"/>
    <property type="match status" value="2"/>
</dbReference>
<dbReference type="PANTHER" id="PTHR24399:SF23">
    <property type="entry name" value="C2H2-TYPE DOMAIN-CONTAINING PROTEIN"/>
    <property type="match status" value="1"/>
</dbReference>
<keyword evidence="3" id="KW-0677">Repeat</keyword>
<reference evidence="11" key="1">
    <citation type="submission" date="2021-12" db="EMBL/GenBank/DDBJ databases">
        <authorList>
            <person name="Martin H S."/>
        </authorList>
    </citation>
    <scope>NUCLEOTIDE SEQUENCE</scope>
</reference>
<dbReference type="OrthoDB" id="6077919at2759"/>
<dbReference type="InterPro" id="IPR041661">
    <property type="entry name" value="ZN622/Rei1/Reh1_Znf-C2H2"/>
</dbReference>
<dbReference type="PANTHER" id="PTHR24399">
    <property type="entry name" value="ZINC FINGER AND BTB DOMAIN-CONTAINING"/>
    <property type="match status" value="1"/>
</dbReference>
<dbReference type="InterPro" id="IPR013087">
    <property type="entry name" value="Znf_C2H2_type"/>
</dbReference>
<dbReference type="GO" id="GO:0005654">
    <property type="term" value="C:nucleoplasm"/>
    <property type="evidence" value="ECO:0007669"/>
    <property type="project" value="TreeGrafter"/>
</dbReference>
<keyword evidence="8" id="KW-0539">Nucleus</keyword>
<feature type="domain" description="C2H2-type" evidence="10">
    <location>
        <begin position="237"/>
        <end position="265"/>
    </location>
</feature>
<dbReference type="EMBL" id="OV170228">
    <property type="protein sequence ID" value="CAH0730161.1"/>
    <property type="molecule type" value="Genomic_DNA"/>
</dbReference>
<accession>A0A8J9V101</accession>
<dbReference type="Gene3D" id="3.30.160.60">
    <property type="entry name" value="Classic Zinc Finger"/>
    <property type="match status" value="5"/>
</dbReference>
<organism evidence="11 12">
    <name type="scientific">Brenthis ino</name>
    <name type="common">lesser marbled fritillary</name>
    <dbReference type="NCBI Taxonomy" id="405034"/>
    <lineage>
        <taxon>Eukaryota</taxon>
        <taxon>Metazoa</taxon>
        <taxon>Ecdysozoa</taxon>
        <taxon>Arthropoda</taxon>
        <taxon>Hexapoda</taxon>
        <taxon>Insecta</taxon>
        <taxon>Pterygota</taxon>
        <taxon>Neoptera</taxon>
        <taxon>Endopterygota</taxon>
        <taxon>Lepidoptera</taxon>
        <taxon>Glossata</taxon>
        <taxon>Ditrysia</taxon>
        <taxon>Papilionoidea</taxon>
        <taxon>Nymphalidae</taxon>
        <taxon>Heliconiinae</taxon>
        <taxon>Argynnini</taxon>
        <taxon>Brenthis</taxon>
    </lineage>
</organism>
<keyword evidence="2" id="KW-0479">Metal-binding</keyword>
<dbReference type="SMART" id="SM00355">
    <property type="entry name" value="ZnF_C2H2"/>
    <property type="match status" value="9"/>
</dbReference>
<dbReference type="GO" id="GO:0001227">
    <property type="term" value="F:DNA-binding transcription repressor activity, RNA polymerase II-specific"/>
    <property type="evidence" value="ECO:0007669"/>
    <property type="project" value="TreeGrafter"/>
</dbReference>
<dbReference type="Proteomes" id="UP000838878">
    <property type="component" value="Chromosome 8"/>
</dbReference>
<evidence type="ECO:0000256" key="1">
    <source>
        <dbReference type="ARBA" id="ARBA00004123"/>
    </source>
</evidence>
<evidence type="ECO:0000259" key="10">
    <source>
        <dbReference type="PROSITE" id="PS50157"/>
    </source>
</evidence>
<evidence type="ECO:0000313" key="12">
    <source>
        <dbReference type="Proteomes" id="UP000838878"/>
    </source>
</evidence>
<evidence type="ECO:0000256" key="4">
    <source>
        <dbReference type="ARBA" id="ARBA00022771"/>
    </source>
</evidence>
<evidence type="ECO:0000256" key="5">
    <source>
        <dbReference type="ARBA" id="ARBA00022833"/>
    </source>
</evidence>